<dbReference type="EMBL" id="UOFC01000253">
    <property type="protein sequence ID" value="VAW49069.1"/>
    <property type="molecule type" value="Genomic_DNA"/>
</dbReference>
<dbReference type="EC" id="2.1.1.242" evidence="1"/>
<dbReference type="InterPro" id="IPR029063">
    <property type="entry name" value="SAM-dependent_MTases_sf"/>
</dbReference>
<dbReference type="Pfam" id="PF04445">
    <property type="entry name" value="SAM_MT"/>
    <property type="match status" value="1"/>
</dbReference>
<dbReference type="SUPFAM" id="SSF53335">
    <property type="entry name" value="S-adenosyl-L-methionine-dependent methyltransferases"/>
    <property type="match status" value="1"/>
</dbReference>
<keyword evidence="1" id="KW-0808">Transferase</keyword>
<dbReference type="InterPro" id="IPR007536">
    <property type="entry name" value="16SrRNA_methylTrfase_J"/>
</dbReference>
<accession>A0A3B0WI25</accession>
<organism evidence="1">
    <name type="scientific">hydrothermal vent metagenome</name>
    <dbReference type="NCBI Taxonomy" id="652676"/>
    <lineage>
        <taxon>unclassified sequences</taxon>
        <taxon>metagenomes</taxon>
        <taxon>ecological metagenomes</taxon>
    </lineage>
</organism>
<dbReference type="AlphaFoldDB" id="A0A3B0WI25"/>
<dbReference type="HAMAP" id="MF_01523">
    <property type="entry name" value="16SrRNA_methyltr_J"/>
    <property type="match status" value="1"/>
</dbReference>
<evidence type="ECO:0000313" key="1">
    <source>
        <dbReference type="EMBL" id="VAW49069.1"/>
    </source>
</evidence>
<gene>
    <name evidence="1" type="ORF">MNBD_GAMMA03-727</name>
</gene>
<dbReference type="Gene3D" id="3.40.50.150">
    <property type="entry name" value="Vaccinia Virus protein VP39"/>
    <property type="match status" value="1"/>
</dbReference>
<proteinExistence type="inferred from homology"/>
<protein>
    <submittedName>
        <fullName evidence="1">16S rRNA (Guanine(1516)-N(2))-methyltransferase</fullName>
        <ecNumber evidence="1">2.1.1.242</ecNumber>
    </submittedName>
</protein>
<sequence>MSNSIFIQISPFGNPEQALQAAQQLSQQYQFPIAQDNENTSILMGWHQTKKESTPKLALFQPESGAVFIDFIQGKKAHRRQFGGGKKQPLVRAMGKIENRLPHIIDATAGMGSDSFVLASLGFKVLMLERSRAVSALLEDALQRGKKILTTDISDPELLDILNRLQIIHTDSTLFLQNPTIKKSRIEVVYLDPMYPEKKKKTATKKEMKILQRLVGPDQDSQILLQVALLTASYRVVVKRPKNAPIIQLDNPDIVPSSQIISPNTRYDIYSIKALSSKTRL</sequence>
<name>A0A3B0WI25_9ZZZZ</name>
<reference evidence="1" key="1">
    <citation type="submission" date="2018-06" db="EMBL/GenBank/DDBJ databases">
        <authorList>
            <person name="Zhirakovskaya E."/>
        </authorList>
    </citation>
    <scope>NUCLEOTIDE SEQUENCE</scope>
</reference>
<dbReference type="GO" id="GO:0008990">
    <property type="term" value="F:rRNA (guanine-N2-)-methyltransferase activity"/>
    <property type="evidence" value="ECO:0007669"/>
    <property type="project" value="InterPro"/>
</dbReference>
<keyword evidence="1" id="KW-0489">Methyltransferase</keyword>
<dbReference type="PANTHER" id="PTHR36112">
    <property type="entry name" value="RIBOSOMAL RNA SMALL SUBUNIT METHYLTRANSFERASE J"/>
    <property type="match status" value="1"/>
</dbReference>
<dbReference type="PANTHER" id="PTHR36112:SF1">
    <property type="entry name" value="RIBOSOMAL RNA SMALL SUBUNIT METHYLTRANSFERASE J"/>
    <property type="match status" value="1"/>
</dbReference>